<dbReference type="Gene3D" id="3.40.50.300">
    <property type="entry name" value="P-loop containing nucleotide triphosphate hydrolases"/>
    <property type="match status" value="2"/>
</dbReference>
<proteinExistence type="inferred from homology"/>
<keyword evidence="13" id="KW-1185">Reference proteome</keyword>
<evidence type="ECO:0000256" key="6">
    <source>
        <dbReference type="ARBA" id="ARBA00022844"/>
    </source>
</evidence>
<dbReference type="PANTHER" id="PTHR47396">
    <property type="entry name" value="TYPE I RESTRICTION ENZYME ECOKI R PROTEIN"/>
    <property type="match status" value="1"/>
</dbReference>
<evidence type="ECO:0000256" key="5">
    <source>
        <dbReference type="ARBA" id="ARBA00022840"/>
    </source>
</evidence>
<protein>
    <submittedName>
        <fullName evidence="12">DNA helicase</fullName>
    </submittedName>
</protein>
<accession>A0A2U9QHT5</accession>
<evidence type="ECO:0000259" key="11">
    <source>
        <dbReference type="PROSITE" id="PS51192"/>
    </source>
</evidence>
<dbReference type="CDD" id="cd18785">
    <property type="entry name" value="SF2_C"/>
    <property type="match status" value="1"/>
</dbReference>
<evidence type="ECO:0000256" key="8">
    <source>
        <dbReference type="ARBA" id="ARBA00023163"/>
    </source>
</evidence>
<evidence type="ECO:0000313" key="13">
    <source>
        <dbReference type="Proteomes" id="UP000249273"/>
    </source>
</evidence>
<evidence type="ECO:0000256" key="10">
    <source>
        <dbReference type="ARBA" id="ARBA00038498"/>
    </source>
</evidence>
<dbReference type="InterPro" id="IPR050742">
    <property type="entry name" value="Helicase_Restrict-Modif_Enz"/>
</dbReference>
<keyword evidence="8" id="KW-0804">Transcription</keyword>
<dbReference type="GO" id="GO:0004386">
    <property type="term" value="F:helicase activity"/>
    <property type="evidence" value="ECO:0007669"/>
    <property type="project" value="UniProtKB-KW"/>
</dbReference>
<comment type="subcellular location">
    <subcellularLocation>
        <location evidence="1">Virion</location>
    </subcellularLocation>
</comment>
<dbReference type="InterPro" id="IPR027417">
    <property type="entry name" value="P-loop_NTPase"/>
</dbReference>
<evidence type="ECO:0000256" key="9">
    <source>
        <dbReference type="ARBA" id="ARBA00037581"/>
    </source>
</evidence>
<comment type="similarity">
    <text evidence="10">Belongs to the helicase family. Poxviruses subfamily.</text>
</comment>
<dbReference type="InterPro" id="IPR014001">
    <property type="entry name" value="Helicase_ATP-bd"/>
</dbReference>
<evidence type="ECO:0000313" key="12">
    <source>
        <dbReference type="EMBL" id="AWU47153.1"/>
    </source>
</evidence>
<dbReference type="GO" id="GO:0016787">
    <property type="term" value="F:hydrolase activity"/>
    <property type="evidence" value="ECO:0007669"/>
    <property type="project" value="UniProtKB-KW"/>
</dbReference>
<keyword evidence="2" id="KW-0547">Nucleotide-binding</keyword>
<keyword evidence="5" id="KW-0067">ATP-binding</keyword>
<keyword evidence="7" id="KW-0426">Late protein</keyword>
<dbReference type="GO" id="GO:0005524">
    <property type="term" value="F:ATP binding"/>
    <property type="evidence" value="ECO:0007669"/>
    <property type="project" value="UniProtKB-KW"/>
</dbReference>
<evidence type="ECO:0000256" key="7">
    <source>
        <dbReference type="ARBA" id="ARBA00022921"/>
    </source>
</evidence>
<organism evidence="12">
    <name type="scientific">Sea otter poxvirus</name>
    <dbReference type="NCBI Taxonomy" id="1416741"/>
    <lineage>
        <taxon>Viruses</taxon>
        <taxon>Varidnaviria</taxon>
        <taxon>Bamfordvirae</taxon>
        <taxon>Nucleocytoviricota</taxon>
        <taxon>Pokkesviricetes</taxon>
        <taxon>Chitovirales</taxon>
        <taxon>Poxviridae</taxon>
        <taxon>Chordopoxvirinae</taxon>
        <taxon>Mustelpoxvirus</taxon>
        <taxon>Mustelpoxvirus seaotterpox</taxon>
        <taxon>Sea otterpox virus</taxon>
    </lineage>
</organism>
<evidence type="ECO:0000256" key="2">
    <source>
        <dbReference type="ARBA" id="ARBA00022741"/>
    </source>
</evidence>
<sequence>MFGYISMTYKLYTYIKKLAGYQPVNLFTSSGEFVEVFPNSTFKFLVPAGLFSSSDVALRDLNYPKPTNDMRNLKDVVLPSLYAQQKIVIDKVSEAVAKKKSENRPIYITLHLACGFGKTVTACYIIAKEKVKTVICVPNKMLIPQWKSAIEAMNISFIISINGVKSLLQELRYQDANILVVVSRHFVNDEFCKLVYKKYDMLILDESHLYNLMNNSSMTRYLAMYPPPICYFLTATPRAANRIYCNDIITVEKKSVLKKTIKVIDNFLESYTTTKIRMLSRRLDSPANKYHIYTEKILYEDIHRNELIVNTISDDFETNKINRVMVIVKLRVHMLMLYNELYSKFGEYVILGDSRDKQIPNTVRELRYKNKFIFVSTLNYSGTGLDLPSLDTLVVVSIIMNSMYIEQLLGRVCRETDDIHRKVYVFPSTSILCIRSIIGMFTQRLITLATQSLGFSMESQSQTAKEEKTLNLTFNYKMR</sequence>
<dbReference type="EMBL" id="MH427217">
    <property type="protein sequence ID" value="AWU47153.1"/>
    <property type="molecule type" value="Genomic_DNA"/>
</dbReference>
<dbReference type="RefSeq" id="YP_009480646.1">
    <property type="nucleotide sequence ID" value="NC_037656.1"/>
</dbReference>
<reference evidence="12" key="1">
    <citation type="submission" date="2018-05" db="EMBL/GenBank/DDBJ databases">
        <title>Complete Genome Sequence of a Novel Sea Otter Poxvirus.</title>
        <authorList>
            <person name="Jacob J.M."/>
            <person name="Subramaniam K."/>
            <person name="Tu S.-L."/>
            <person name="Nielsen O."/>
            <person name="Tuomi P.A."/>
            <person name="Upton C."/>
            <person name="Waltzek T.B."/>
        </authorList>
    </citation>
    <scope>NUCLEOTIDE SEQUENCE [LARGE SCALE GENOMIC DNA]</scope>
    <source>
        <strain evidence="12">ELK</strain>
    </source>
</reference>
<dbReference type="Proteomes" id="UP000249273">
    <property type="component" value="Segment"/>
</dbReference>
<dbReference type="GO" id="GO:0003677">
    <property type="term" value="F:DNA binding"/>
    <property type="evidence" value="ECO:0007669"/>
    <property type="project" value="InterPro"/>
</dbReference>
<dbReference type="PANTHER" id="PTHR47396:SF1">
    <property type="entry name" value="ATP-DEPENDENT HELICASE IRC3-RELATED"/>
    <property type="match status" value="1"/>
</dbReference>
<feature type="domain" description="Helicase ATP-binding" evidence="11">
    <location>
        <begin position="99"/>
        <end position="255"/>
    </location>
</feature>
<keyword evidence="4 12" id="KW-0347">Helicase</keyword>
<dbReference type="SUPFAM" id="SSF52540">
    <property type="entry name" value="P-loop containing nucleoside triphosphate hydrolases"/>
    <property type="match status" value="1"/>
</dbReference>
<gene>
    <name evidence="12" type="primary">SOPV-ELK-108</name>
</gene>
<dbReference type="InterPro" id="IPR006935">
    <property type="entry name" value="Helicase/UvrB_N"/>
</dbReference>
<evidence type="ECO:0000256" key="1">
    <source>
        <dbReference type="ARBA" id="ARBA00004328"/>
    </source>
</evidence>
<evidence type="ECO:0000256" key="3">
    <source>
        <dbReference type="ARBA" id="ARBA00022801"/>
    </source>
</evidence>
<dbReference type="GO" id="GO:0044423">
    <property type="term" value="C:virion component"/>
    <property type="evidence" value="ECO:0007669"/>
    <property type="project" value="UniProtKB-KW"/>
</dbReference>
<dbReference type="KEGG" id="vg:36841105"/>
<dbReference type="SMART" id="SM00487">
    <property type="entry name" value="DEXDc"/>
    <property type="match status" value="1"/>
</dbReference>
<dbReference type="GeneID" id="36841105"/>
<dbReference type="Pfam" id="PF04851">
    <property type="entry name" value="ResIII"/>
    <property type="match status" value="1"/>
</dbReference>
<keyword evidence="3" id="KW-0378">Hydrolase</keyword>
<name>A0A2U9QHT5_9POXV</name>
<comment type="function">
    <text evidence="9">DNA helicase which seems to act as a postreplicative transcription termination factor. Involved in ATP-dependent release of nascent RNA. Forms a stable complex with single-stranded DNA, and to a lesser extent RNA.</text>
</comment>
<dbReference type="PROSITE" id="PS51192">
    <property type="entry name" value="HELICASE_ATP_BIND_1"/>
    <property type="match status" value="1"/>
</dbReference>
<dbReference type="OrthoDB" id="4131at10239"/>
<keyword evidence="6" id="KW-0946">Virion</keyword>
<evidence type="ECO:0000256" key="4">
    <source>
        <dbReference type="ARBA" id="ARBA00022806"/>
    </source>
</evidence>